<dbReference type="Proteomes" id="UP000289886">
    <property type="component" value="Unassembled WGS sequence"/>
</dbReference>
<dbReference type="EMBL" id="SCEB01003697">
    <property type="protein sequence ID" value="RXM94163.1"/>
    <property type="molecule type" value="Genomic_DNA"/>
</dbReference>
<proteinExistence type="predicted"/>
<evidence type="ECO:0000313" key="2">
    <source>
        <dbReference type="Proteomes" id="UP000289886"/>
    </source>
</evidence>
<gene>
    <name evidence="1" type="ORF">EOD39_18295</name>
</gene>
<comment type="caution">
    <text evidence="1">The sequence shown here is derived from an EMBL/GenBank/DDBJ whole genome shotgun (WGS) entry which is preliminary data.</text>
</comment>
<accession>A0A444V150</accession>
<dbReference type="AlphaFoldDB" id="A0A444V150"/>
<organism evidence="1 2">
    <name type="scientific">Acipenser ruthenus</name>
    <name type="common">Sterlet sturgeon</name>
    <dbReference type="NCBI Taxonomy" id="7906"/>
    <lineage>
        <taxon>Eukaryota</taxon>
        <taxon>Metazoa</taxon>
        <taxon>Chordata</taxon>
        <taxon>Craniata</taxon>
        <taxon>Vertebrata</taxon>
        <taxon>Euteleostomi</taxon>
        <taxon>Actinopterygii</taxon>
        <taxon>Chondrostei</taxon>
        <taxon>Acipenseriformes</taxon>
        <taxon>Acipenseridae</taxon>
        <taxon>Acipenser</taxon>
    </lineage>
</organism>
<dbReference type="PANTHER" id="PTHR45823">
    <property type="entry name" value="T-SNARE COILED-COIL HOMOLOGY DOMAIN-CONTAINING PROTEIN"/>
    <property type="match status" value="1"/>
</dbReference>
<protein>
    <submittedName>
        <fullName evidence="1">Uncharacterized protein</fullName>
    </submittedName>
</protein>
<keyword evidence="2" id="KW-1185">Reference proteome</keyword>
<name>A0A444V150_ACIRT</name>
<reference evidence="1 2" key="1">
    <citation type="submission" date="2019-01" db="EMBL/GenBank/DDBJ databases">
        <title>Draft Genome and Complete Hox-Cluster Characterization of the Sterlet Sturgeon (Acipenser ruthenus).</title>
        <authorList>
            <person name="Wei Q."/>
        </authorList>
    </citation>
    <scope>NUCLEOTIDE SEQUENCE [LARGE SCALE GENOMIC DNA]</scope>
    <source>
        <strain evidence="1">WHYD16114868_AA</strain>
        <tissue evidence="1">Blood</tissue>
    </source>
</reference>
<sequence length="120" mass="13586">MFELSAVEHDWTECKKAICLVQSLKGAASESLLDLSSEERIEYGALLAPLKQQFGNCEQYLTLQDQLQRRKTAPREKLGALAADIARLRRQAYSDEPNSFSRRTTLNTFLRSLQPASLCH</sequence>
<evidence type="ECO:0000313" key="1">
    <source>
        <dbReference type="EMBL" id="RXM94163.1"/>
    </source>
</evidence>
<dbReference type="PANTHER" id="PTHR45823:SF1">
    <property type="entry name" value="T-SNARE COILED-COIL HOMOLOGY DOMAIN-CONTAINING PROTEIN"/>
    <property type="match status" value="1"/>
</dbReference>